<keyword evidence="5" id="KW-0406">Ion transport</keyword>
<evidence type="ECO:0000256" key="4">
    <source>
        <dbReference type="ARBA" id="ARBA00022989"/>
    </source>
</evidence>
<dbReference type="VEuPathDB" id="TrichDB:TVAGG3_0054360"/>
<evidence type="ECO:0000256" key="2">
    <source>
        <dbReference type="ARBA" id="ARBA00022448"/>
    </source>
</evidence>
<keyword evidence="12" id="KW-1185">Reference proteome</keyword>
<dbReference type="GO" id="GO:0005769">
    <property type="term" value="C:early endosome"/>
    <property type="evidence" value="ECO:0000318"/>
    <property type="project" value="GO_Central"/>
</dbReference>
<feature type="compositionally biased region" description="Polar residues" evidence="8">
    <location>
        <begin position="1"/>
        <end position="11"/>
    </location>
</feature>
<dbReference type="AlphaFoldDB" id="A2FMI5"/>
<dbReference type="PRINTS" id="PR00762">
    <property type="entry name" value="CLCHANNEL"/>
</dbReference>
<feature type="transmembrane region" description="Helical" evidence="9">
    <location>
        <begin position="235"/>
        <end position="254"/>
    </location>
</feature>
<reference evidence="11" key="2">
    <citation type="journal article" date="2007" name="Science">
        <title>Draft genome sequence of the sexually transmitted pathogen Trichomonas vaginalis.</title>
        <authorList>
            <person name="Carlton J.M."/>
            <person name="Hirt R.P."/>
            <person name="Silva J.C."/>
            <person name="Delcher A.L."/>
            <person name="Schatz M."/>
            <person name="Zhao Q."/>
            <person name="Wortman J.R."/>
            <person name="Bidwell S.L."/>
            <person name="Alsmark U.C.M."/>
            <person name="Besteiro S."/>
            <person name="Sicheritz-Ponten T."/>
            <person name="Noel C.J."/>
            <person name="Dacks J.B."/>
            <person name="Foster P.G."/>
            <person name="Simillion C."/>
            <person name="Van de Peer Y."/>
            <person name="Miranda-Saavedra D."/>
            <person name="Barton G.J."/>
            <person name="Westrop G.D."/>
            <person name="Mueller S."/>
            <person name="Dessi D."/>
            <person name="Fiori P.L."/>
            <person name="Ren Q."/>
            <person name="Paulsen I."/>
            <person name="Zhang H."/>
            <person name="Bastida-Corcuera F.D."/>
            <person name="Simoes-Barbosa A."/>
            <person name="Brown M.T."/>
            <person name="Hayes R.D."/>
            <person name="Mukherjee M."/>
            <person name="Okumura C.Y."/>
            <person name="Schneider R."/>
            <person name="Smith A.J."/>
            <person name="Vanacova S."/>
            <person name="Villalvazo M."/>
            <person name="Haas B.J."/>
            <person name="Pertea M."/>
            <person name="Feldblyum T.V."/>
            <person name="Utterback T.R."/>
            <person name="Shu C.L."/>
            <person name="Osoegawa K."/>
            <person name="de Jong P.J."/>
            <person name="Hrdy I."/>
            <person name="Horvathova L."/>
            <person name="Zubacova Z."/>
            <person name="Dolezal P."/>
            <person name="Malik S.B."/>
            <person name="Logsdon J.M. Jr."/>
            <person name="Henze K."/>
            <person name="Gupta A."/>
            <person name="Wang C.C."/>
            <person name="Dunne R.L."/>
            <person name="Upcroft J.A."/>
            <person name="Upcroft P."/>
            <person name="White O."/>
            <person name="Salzberg S.L."/>
            <person name="Tang P."/>
            <person name="Chiu C.-H."/>
            <person name="Lee Y.-S."/>
            <person name="Embley T.M."/>
            <person name="Coombs G.H."/>
            <person name="Mottram J.C."/>
            <person name="Tachezy J."/>
            <person name="Fraser-Liggett C.M."/>
            <person name="Johnson P.J."/>
        </authorList>
    </citation>
    <scope>NUCLEOTIDE SEQUENCE [LARGE SCALE GENOMIC DNA]</scope>
    <source>
        <strain evidence="11">G3</strain>
    </source>
</reference>
<dbReference type="Pfam" id="PF00654">
    <property type="entry name" value="Voltage_CLC"/>
    <property type="match status" value="1"/>
</dbReference>
<evidence type="ECO:0000256" key="1">
    <source>
        <dbReference type="ARBA" id="ARBA00004141"/>
    </source>
</evidence>
<evidence type="ECO:0000256" key="8">
    <source>
        <dbReference type="SAM" id="MobiDB-lite"/>
    </source>
</evidence>
<dbReference type="GO" id="GO:0008324">
    <property type="term" value="F:monoatomic cation transmembrane transporter activity"/>
    <property type="evidence" value="ECO:0007669"/>
    <property type="project" value="InterPro"/>
</dbReference>
<accession>A2FMI5</accession>
<dbReference type="OrthoDB" id="431497at2759"/>
<dbReference type="PANTHER" id="PTHR45711">
    <property type="entry name" value="CHLORIDE CHANNEL PROTEIN"/>
    <property type="match status" value="1"/>
</dbReference>
<dbReference type="GO" id="GO:0005886">
    <property type="term" value="C:plasma membrane"/>
    <property type="evidence" value="ECO:0000318"/>
    <property type="project" value="GO_Central"/>
</dbReference>
<dbReference type="PANTHER" id="PTHR45711:SF6">
    <property type="entry name" value="CHLORIDE CHANNEL PROTEIN"/>
    <property type="match status" value="1"/>
</dbReference>
<evidence type="ECO:0000256" key="6">
    <source>
        <dbReference type="ARBA" id="ARBA00023136"/>
    </source>
</evidence>
<gene>
    <name evidence="11" type="ORF">TVAG_032700</name>
</gene>
<dbReference type="eggNOG" id="KOG0475">
    <property type="taxonomic scope" value="Eukaryota"/>
</dbReference>
<dbReference type="InParanoid" id="A2FMI5"/>
<dbReference type="EMBL" id="DS113887">
    <property type="protein sequence ID" value="EAX93884.1"/>
    <property type="molecule type" value="Genomic_DNA"/>
</dbReference>
<feature type="transmembrane region" description="Helical" evidence="9">
    <location>
        <begin position="57"/>
        <end position="83"/>
    </location>
</feature>
<feature type="transmembrane region" description="Helical" evidence="9">
    <location>
        <begin position="405"/>
        <end position="429"/>
    </location>
</feature>
<comment type="subcellular location">
    <subcellularLocation>
        <location evidence="1">Membrane</location>
        <topology evidence="1">Multi-pass membrane protein</topology>
    </subcellularLocation>
</comment>
<feature type="region of interest" description="Disordered" evidence="8">
    <location>
        <begin position="1"/>
        <end position="26"/>
    </location>
</feature>
<keyword evidence="3 9" id="KW-0812">Transmembrane</keyword>
<evidence type="ECO:0000256" key="5">
    <source>
        <dbReference type="ARBA" id="ARBA00023065"/>
    </source>
</evidence>
<organism evidence="11 12">
    <name type="scientific">Trichomonas vaginalis (strain ATCC PRA-98 / G3)</name>
    <dbReference type="NCBI Taxonomy" id="412133"/>
    <lineage>
        <taxon>Eukaryota</taxon>
        <taxon>Metamonada</taxon>
        <taxon>Parabasalia</taxon>
        <taxon>Trichomonadida</taxon>
        <taxon>Trichomonadidae</taxon>
        <taxon>Trichomonas</taxon>
    </lineage>
</organism>
<dbReference type="Pfam" id="PF02080">
    <property type="entry name" value="TrkA_C"/>
    <property type="match status" value="1"/>
</dbReference>
<dbReference type="InterPro" id="IPR006037">
    <property type="entry name" value="RCK_C"/>
</dbReference>
<dbReference type="FunCoup" id="A2FMI5">
    <property type="interactions" value="377"/>
</dbReference>
<dbReference type="InterPro" id="IPR036721">
    <property type="entry name" value="RCK_C_sf"/>
</dbReference>
<keyword evidence="2" id="KW-0813">Transport</keyword>
<feature type="transmembrane region" description="Helical" evidence="9">
    <location>
        <begin position="146"/>
        <end position="167"/>
    </location>
</feature>
<dbReference type="PROSITE" id="PS51202">
    <property type="entry name" value="RCK_C"/>
    <property type="match status" value="1"/>
</dbReference>
<protein>
    <submittedName>
        <fullName evidence="11">Voltage gated chloride channel family protein</fullName>
    </submittedName>
</protein>
<reference evidence="11" key="1">
    <citation type="submission" date="2006-10" db="EMBL/GenBank/DDBJ databases">
        <authorList>
            <person name="Amadeo P."/>
            <person name="Zhao Q."/>
            <person name="Wortman J."/>
            <person name="Fraser-Liggett C."/>
            <person name="Carlton J."/>
        </authorList>
    </citation>
    <scope>NUCLEOTIDE SEQUENCE</scope>
    <source>
        <strain evidence="11">G3</strain>
    </source>
</reference>
<dbReference type="RefSeq" id="XP_001306814.1">
    <property type="nucleotide sequence ID" value="XM_001306813.1"/>
</dbReference>
<evidence type="ECO:0000313" key="12">
    <source>
        <dbReference type="Proteomes" id="UP000001542"/>
    </source>
</evidence>
<evidence type="ECO:0000256" key="9">
    <source>
        <dbReference type="SAM" id="Phobius"/>
    </source>
</evidence>
<feature type="transmembrane region" description="Helical" evidence="9">
    <location>
        <begin position="312"/>
        <end position="329"/>
    </location>
</feature>
<dbReference type="STRING" id="5722.A2FMI5"/>
<keyword evidence="6 9" id="KW-0472">Membrane</keyword>
<dbReference type="GO" id="GO:0006813">
    <property type="term" value="P:potassium ion transport"/>
    <property type="evidence" value="ECO:0007669"/>
    <property type="project" value="InterPro"/>
</dbReference>
<feature type="transmembrane region" description="Helical" evidence="9">
    <location>
        <begin position="269"/>
        <end position="291"/>
    </location>
</feature>
<dbReference type="InterPro" id="IPR001807">
    <property type="entry name" value="ClC"/>
</dbReference>
<sequence>MSENPEVSQVDDNVANDGNPIELPDSNVDIESQKEAIPQKTKKYKRRKQYFTFLKKLFLPLVAVGLATGVCCGGIIGTYQFLAELLVDKSKYLFSLVRKDLRWLPLAFFIDILIGLGIGLALEWFSEIRGSGIPYIESVARGNLGLTWYISLPAMFVVSLSSLFSGLSLGSEGPSVYLGGCIGYGFAKLIKMNHIHDMLLVAAGSSAGLAVAFDAPLSGLIFALEEVYRKFSTQIILVSVICVSVSQIITHLIFHPRIMLINDIANEKFNIITFLVAIFCGLSGGFMGALFNLGIRRARNLYKYAKFLPMKFYVIIPEVLAVVLCTFFPDAGFGGATVLKKVLNNELKVWEIATCFAIRFISILICFGSKASGGIFIPMLSIGGLWGGLVAKLMVLAGYDSTRYTYMVLMVMSSFFTGVVRAPLTAVILPVEFTMQFCGWLGPTTAVAWAYIIAEVMRIEPLYEKLMEALVEKRDEDELQDFEEFSFLVTLESMVCGLTVREVILPEGTLITHILRDKTPIFPTENTQIIDGDEVFFKCSSEEIESAEEQMSKLF</sequence>
<dbReference type="Proteomes" id="UP000001542">
    <property type="component" value="Unassembled WGS sequence"/>
</dbReference>
<keyword evidence="4 9" id="KW-1133">Transmembrane helix</keyword>
<feature type="transmembrane region" description="Helical" evidence="9">
    <location>
        <begin position="103"/>
        <end position="125"/>
    </location>
</feature>
<evidence type="ECO:0000313" key="11">
    <source>
        <dbReference type="EMBL" id="EAX93884.1"/>
    </source>
</evidence>
<dbReference type="SUPFAM" id="SSF116726">
    <property type="entry name" value="TrkA C-terminal domain-like"/>
    <property type="match status" value="1"/>
</dbReference>
<feature type="domain" description="RCK C-terminal" evidence="10">
    <location>
        <begin position="472"/>
        <end position="553"/>
    </location>
</feature>
<dbReference type="Gene3D" id="3.30.70.1450">
    <property type="entry name" value="Regulator of K+ conductance, C-terminal domain"/>
    <property type="match status" value="1"/>
</dbReference>
<feature type="transmembrane region" description="Helical" evidence="9">
    <location>
        <begin position="375"/>
        <end position="399"/>
    </location>
</feature>
<dbReference type="InterPro" id="IPR014743">
    <property type="entry name" value="Cl-channel_core"/>
</dbReference>
<dbReference type="VEuPathDB" id="TrichDB:TVAG_032700"/>
<evidence type="ECO:0000256" key="7">
    <source>
        <dbReference type="ARBA" id="ARBA00023214"/>
    </source>
</evidence>
<evidence type="ECO:0000259" key="10">
    <source>
        <dbReference type="PROSITE" id="PS51202"/>
    </source>
</evidence>
<dbReference type="KEGG" id="tva:4751609"/>
<dbReference type="GO" id="GO:0005247">
    <property type="term" value="F:voltage-gated chloride channel activity"/>
    <property type="evidence" value="ECO:0000318"/>
    <property type="project" value="GO_Central"/>
</dbReference>
<name>A2FMI5_TRIV3</name>
<keyword evidence="7" id="KW-0868">Chloride</keyword>
<feature type="transmembrane region" description="Helical" evidence="9">
    <location>
        <begin position="198"/>
        <end position="223"/>
    </location>
</feature>
<dbReference type="GO" id="GO:0005794">
    <property type="term" value="C:Golgi apparatus"/>
    <property type="evidence" value="ECO:0000318"/>
    <property type="project" value="GO_Central"/>
</dbReference>
<dbReference type="Gene3D" id="1.10.3080.10">
    <property type="entry name" value="Clc chloride channel"/>
    <property type="match status" value="1"/>
</dbReference>
<evidence type="ECO:0000256" key="3">
    <source>
        <dbReference type="ARBA" id="ARBA00022692"/>
    </source>
</evidence>
<proteinExistence type="predicted"/>
<dbReference type="SMR" id="A2FMI5"/>
<feature type="transmembrane region" description="Helical" evidence="9">
    <location>
        <begin position="349"/>
        <end position="368"/>
    </location>
</feature>
<dbReference type="SUPFAM" id="SSF81340">
    <property type="entry name" value="Clc chloride channel"/>
    <property type="match status" value="1"/>
</dbReference>